<dbReference type="Gene3D" id="3.40.190.10">
    <property type="entry name" value="Periplasmic binding protein-like II"/>
    <property type="match status" value="2"/>
</dbReference>
<accession>A0A1V4HJK6</accession>
<evidence type="ECO:0000313" key="6">
    <source>
        <dbReference type="EMBL" id="OPH56988.1"/>
    </source>
</evidence>
<evidence type="ECO:0000256" key="3">
    <source>
        <dbReference type="ARBA" id="ARBA00023136"/>
    </source>
</evidence>
<dbReference type="PANTHER" id="PTHR43649:SF33">
    <property type="entry name" value="POLYGALACTURONAN_RHAMNOGALACTURONAN-BINDING PROTEIN YTCQ"/>
    <property type="match status" value="1"/>
</dbReference>
<proteinExistence type="predicted"/>
<dbReference type="OrthoDB" id="9787283at2"/>
<comment type="caution">
    <text evidence="6">The sequence shown here is derived from an EMBL/GenBank/DDBJ whole genome shotgun (WGS) entry which is preliminary data.</text>
</comment>
<protein>
    <submittedName>
        <fullName evidence="6">ABC transporter substrate-binding protein</fullName>
    </submittedName>
</protein>
<keyword evidence="3" id="KW-0472">Membrane</keyword>
<organism evidence="6 7">
    <name type="scientific">Paenibacillus ferrarius</name>
    <dbReference type="NCBI Taxonomy" id="1469647"/>
    <lineage>
        <taxon>Bacteria</taxon>
        <taxon>Bacillati</taxon>
        <taxon>Bacillota</taxon>
        <taxon>Bacilli</taxon>
        <taxon>Bacillales</taxon>
        <taxon>Paenibacillaceae</taxon>
        <taxon>Paenibacillus</taxon>
    </lineage>
</organism>
<dbReference type="InterPro" id="IPR006059">
    <property type="entry name" value="SBP"/>
</dbReference>
<sequence length="519" mass="58800">MKKTLNWALTAALTVAVVSGCSSQSGESPTPAGGSAAPADKASAAPIKEHTFTFLDYSNASWPYNKDWPVWKYIKEKTGVTLNVQVPPDAQLDNALNLTVASGNMPDMLYTQSKKTADKFGQQGALVNILDYMNDMPNLKKWVEQFPTDTQNAISSDGKMYVFPNHGIGETNRMNWMYREDVFKKNGLTAPANWDELYTVLKTLKQAYPDSYPLAWRQGLIYLRNFAPAFGTGSDDGANDVYFDFDKKEWRYGPIEENFKKMITYLNKFYKEGLIPPDFLTIDTKQWQDLMSTDRSFVTADYISRVDFYNLPMRKQNPSYNLLFMPTPAGWPGGLQKNAYTQFLENGIMVTSTSKNIKDIMHYMDFFYTKEGLDLVSWGKSGETYSDDNGKKKFTSNYADVSDMRKKTGLSTDGTYTWFDYDAHLSLSSPELQDAYKQAVNYDSKQQPRPALTQQELEVVSTVGQTLQKTRDQALAKFITGQRDLGEWNTYVDELKKIGVDKVVGVYKSAYDRSQAAKK</sequence>
<dbReference type="InterPro" id="IPR050490">
    <property type="entry name" value="Bact_solute-bd_prot1"/>
</dbReference>
<evidence type="ECO:0000313" key="7">
    <source>
        <dbReference type="Proteomes" id="UP000190626"/>
    </source>
</evidence>
<dbReference type="EMBL" id="MBTG01000014">
    <property type="protein sequence ID" value="OPH56988.1"/>
    <property type="molecule type" value="Genomic_DNA"/>
</dbReference>
<dbReference type="RefSeq" id="WP_079413978.1">
    <property type="nucleotide sequence ID" value="NZ_MBTG01000014.1"/>
</dbReference>
<keyword evidence="2" id="KW-0732">Signal</keyword>
<dbReference type="STRING" id="1469647.BC351_26640"/>
<evidence type="ECO:0000256" key="1">
    <source>
        <dbReference type="ARBA" id="ARBA00022475"/>
    </source>
</evidence>
<keyword evidence="5" id="KW-0449">Lipoprotein</keyword>
<dbReference type="PROSITE" id="PS51257">
    <property type="entry name" value="PROKAR_LIPOPROTEIN"/>
    <property type="match status" value="1"/>
</dbReference>
<name>A0A1V4HJK6_9BACL</name>
<keyword evidence="1" id="KW-1003">Cell membrane</keyword>
<dbReference type="Proteomes" id="UP000190626">
    <property type="component" value="Unassembled WGS sequence"/>
</dbReference>
<dbReference type="AlphaFoldDB" id="A0A1V4HJK6"/>
<gene>
    <name evidence="6" type="ORF">BC351_26640</name>
</gene>
<evidence type="ECO:0000256" key="5">
    <source>
        <dbReference type="ARBA" id="ARBA00023288"/>
    </source>
</evidence>
<evidence type="ECO:0000256" key="2">
    <source>
        <dbReference type="ARBA" id="ARBA00022729"/>
    </source>
</evidence>
<evidence type="ECO:0000256" key="4">
    <source>
        <dbReference type="ARBA" id="ARBA00023139"/>
    </source>
</evidence>
<keyword evidence="4" id="KW-0564">Palmitate</keyword>
<dbReference type="Pfam" id="PF01547">
    <property type="entry name" value="SBP_bac_1"/>
    <property type="match status" value="1"/>
</dbReference>
<dbReference type="SUPFAM" id="SSF53850">
    <property type="entry name" value="Periplasmic binding protein-like II"/>
    <property type="match status" value="1"/>
</dbReference>
<keyword evidence="7" id="KW-1185">Reference proteome</keyword>
<reference evidence="7" key="1">
    <citation type="submission" date="2016-07" db="EMBL/GenBank/DDBJ databases">
        <authorList>
            <person name="Florea S."/>
            <person name="Webb J.S."/>
            <person name="Jaromczyk J."/>
            <person name="Schardl C.L."/>
        </authorList>
    </citation>
    <scope>NUCLEOTIDE SEQUENCE [LARGE SCALE GENOMIC DNA]</scope>
    <source>
        <strain evidence="7">CY1</strain>
    </source>
</reference>
<dbReference type="PANTHER" id="PTHR43649">
    <property type="entry name" value="ARABINOSE-BINDING PROTEIN-RELATED"/>
    <property type="match status" value="1"/>
</dbReference>